<feature type="region of interest" description="Disordered" evidence="1">
    <location>
        <begin position="29"/>
        <end position="50"/>
    </location>
</feature>
<reference evidence="3 4" key="1">
    <citation type="submission" date="2017-05" db="EMBL/GenBank/DDBJ databases">
        <title>The Genome Sequence of Enterococcus sp. 8G7_MSG3316.</title>
        <authorList>
            <consortium name="The Broad Institute Genomics Platform"/>
            <consortium name="The Broad Institute Genomic Center for Infectious Diseases"/>
            <person name="Earl A."/>
            <person name="Manson A."/>
            <person name="Schwartman J."/>
            <person name="Gilmore M."/>
            <person name="Abouelleil A."/>
            <person name="Cao P."/>
            <person name="Chapman S."/>
            <person name="Cusick C."/>
            <person name="Shea T."/>
            <person name="Young S."/>
            <person name="Neafsey D."/>
            <person name="Nusbaum C."/>
            <person name="Birren B."/>
        </authorList>
    </citation>
    <scope>NUCLEOTIDE SEQUENCE [LARGE SCALE GENOMIC DNA]</scope>
    <source>
        <strain evidence="3 4">8G7_MSG3316</strain>
    </source>
</reference>
<dbReference type="GO" id="GO:0030288">
    <property type="term" value="C:outer membrane-bounded periplasmic space"/>
    <property type="evidence" value="ECO:0007669"/>
    <property type="project" value="TreeGrafter"/>
</dbReference>
<proteinExistence type="predicted"/>
<dbReference type="AlphaFoldDB" id="A0A242A564"/>
<evidence type="ECO:0000259" key="2">
    <source>
        <dbReference type="SMART" id="SM00646"/>
    </source>
</evidence>
<sequence length="327" mass="35439">MKKAILFLSLISILLVMVCVVIKTNQVADDSSNSGKTTETQASSAAETASTRTQQTVKKVQIYVDPALYDATVESESDYVQIYEGTDLTNVVGKVHRGSWADYVSETDTLIQITTDDGITGYIPQANGEIAEMKENDLPQSLADFKIVLDAGHGGEDSGALSTDGTIMEKNLTLSTVLTIGQTLSEAGVQVSYTRTEDEYIALADIASLSLAQEPDLFLSVHYDNYSYPNGNQGYTVYYYYPSYETTATTIGGSLADQLDLVNNGARFGNYYVIREQYVPAILIELGYLNSDYDLGVITAEDYAQRVSAGLLDALKTIVAANQATSD</sequence>
<name>A0A242A564_9ENTE</name>
<evidence type="ECO:0000256" key="1">
    <source>
        <dbReference type="SAM" id="MobiDB-lite"/>
    </source>
</evidence>
<evidence type="ECO:0000313" key="4">
    <source>
        <dbReference type="Proteomes" id="UP000195043"/>
    </source>
</evidence>
<dbReference type="Pfam" id="PF01520">
    <property type="entry name" value="Amidase_3"/>
    <property type="match status" value="1"/>
</dbReference>
<dbReference type="Proteomes" id="UP000195043">
    <property type="component" value="Unassembled WGS sequence"/>
</dbReference>
<dbReference type="RefSeq" id="WP_256926161.1">
    <property type="nucleotide sequence ID" value="NZ_NGKU01000001.1"/>
</dbReference>
<organism evidence="3 4">
    <name type="scientific">Candidatus Enterococcus testudinis</name>
    <dbReference type="NCBI Taxonomy" id="1834191"/>
    <lineage>
        <taxon>Bacteria</taxon>
        <taxon>Bacillati</taxon>
        <taxon>Bacillota</taxon>
        <taxon>Bacilli</taxon>
        <taxon>Lactobacillales</taxon>
        <taxon>Enterococcaceae</taxon>
        <taxon>Enterococcus</taxon>
    </lineage>
</organism>
<evidence type="ECO:0000313" key="3">
    <source>
        <dbReference type="EMBL" id="OTN76175.1"/>
    </source>
</evidence>
<keyword evidence="4" id="KW-1185">Reference proteome</keyword>
<dbReference type="PANTHER" id="PTHR30404">
    <property type="entry name" value="N-ACETYLMURAMOYL-L-ALANINE AMIDASE"/>
    <property type="match status" value="1"/>
</dbReference>
<dbReference type="SMART" id="SM00646">
    <property type="entry name" value="Ami_3"/>
    <property type="match status" value="1"/>
</dbReference>
<feature type="domain" description="MurNAc-LAA" evidence="2">
    <location>
        <begin position="207"/>
        <end position="316"/>
    </location>
</feature>
<dbReference type="InterPro" id="IPR050695">
    <property type="entry name" value="N-acetylmuramoyl_amidase_3"/>
</dbReference>
<dbReference type="GO" id="GO:0009253">
    <property type="term" value="P:peptidoglycan catabolic process"/>
    <property type="evidence" value="ECO:0007669"/>
    <property type="project" value="InterPro"/>
</dbReference>
<gene>
    <name evidence="3" type="ORF">A5886_001252</name>
</gene>
<comment type="caution">
    <text evidence="3">The sequence shown here is derived from an EMBL/GenBank/DDBJ whole genome shotgun (WGS) entry which is preliminary data.</text>
</comment>
<dbReference type="PANTHER" id="PTHR30404:SF7">
    <property type="entry name" value="CELL WALL AMIDASE LYTH-RELATED"/>
    <property type="match status" value="1"/>
</dbReference>
<accession>A0A242A564</accession>
<dbReference type="GO" id="GO:0008745">
    <property type="term" value="F:N-acetylmuramoyl-L-alanine amidase activity"/>
    <property type="evidence" value="ECO:0007669"/>
    <property type="project" value="InterPro"/>
</dbReference>
<dbReference type="Gene3D" id="3.40.630.40">
    <property type="entry name" value="Zn-dependent exopeptidases"/>
    <property type="match status" value="1"/>
</dbReference>
<protein>
    <recommendedName>
        <fullName evidence="2">MurNAc-LAA domain-containing protein</fullName>
    </recommendedName>
</protein>
<dbReference type="InterPro" id="IPR002508">
    <property type="entry name" value="MurNAc-LAA_cat"/>
</dbReference>
<dbReference type="STRING" id="1834191.A5886_001252"/>
<dbReference type="EMBL" id="NGKU01000001">
    <property type="protein sequence ID" value="OTN76175.1"/>
    <property type="molecule type" value="Genomic_DNA"/>
</dbReference>
<feature type="compositionally biased region" description="Low complexity" evidence="1">
    <location>
        <begin position="37"/>
        <end position="50"/>
    </location>
</feature>
<dbReference type="SUPFAM" id="SSF53187">
    <property type="entry name" value="Zn-dependent exopeptidases"/>
    <property type="match status" value="1"/>
</dbReference>
<dbReference type="CDD" id="cd02696">
    <property type="entry name" value="MurNAc-LAA"/>
    <property type="match status" value="1"/>
</dbReference>